<sequence length="319" mass="36096">MGTKELPDSASQRRNWQNIFNALVQMLRSQQSNLETMAGDRKVFKDHVRVQEEKWISAFHLLGDQIRQMKVDLELKEMEGSVEAAKLGWALSMKQQEAYIAKLKLEYSDSELEGFKAWFDLHSNKNTTLKQQCDKLASEKSFAWHQYDLMENDYKTKLKSKNSELEQANEKIQTLLASMEQLQSSSNGKDDKIGILISKVAKMEADSNKFKEEISKLSKELETLRNSTSTSSTPVLNRCTTRTRGKSSVNVTVKKDSSAAQHPHPSKDTKKGSGSTKRNADDVTKRNADDVITITETPKLFSSRFKVPKLKNASSPGVR</sequence>
<evidence type="ECO:0000313" key="3">
    <source>
        <dbReference type="Proteomes" id="UP000315295"/>
    </source>
</evidence>
<protein>
    <submittedName>
        <fullName evidence="2">Uncharacterized protein</fullName>
    </submittedName>
</protein>
<evidence type="ECO:0000313" key="2">
    <source>
        <dbReference type="EMBL" id="TQE07588.1"/>
    </source>
</evidence>
<feature type="region of interest" description="Disordered" evidence="1">
    <location>
        <begin position="221"/>
        <end position="293"/>
    </location>
</feature>
<dbReference type="Proteomes" id="UP000315295">
    <property type="component" value="Unassembled WGS sequence"/>
</dbReference>
<proteinExistence type="predicted"/>
<accession>A0A540N952</accession>
<organism evidence="2 3">
    <name type="scientific">Malus baccata</name>
    <name type="common">Siberian crab apple</name>
    <name type="synonym">Pyrus baccata</name>
    <dbReference type="NCBI Taxonomy" id="106549"/>
    <lineage>
        <taxon>Eukaryota</taxon>
        <taxon>Viridiplantae</taxon>
        <taxon>Streptophyta</taxon>
        <taxon>Embryophyta</taxon>
        <taxon>Tracheophyta</taxon>
        <taxon>Spermatophyta</taxon>
        <taxon>Magnoliopsida</taxon>
        <taxon>eudicotyledons</taxon>
        <taxon>Gunneridae</taxon>
        <taxon>Pentapetalae</taxon>
        <taxon>rosids</taxon>
        <taxon>fabids</taxon>
        <taxon>Rosales</taxon>
        <taxon>Rosaceae</taxon>
        <taxon>Amygdaloideae</taxon>
        <taxon>Maleae</taxon>
        <taxon>Malus</taxon>
    </lineage>
</organism>
<dbReference type="EMBL" id="VIEB01000084">
    <property type="protein sequence ID" value="TQE07588.1"/>
    <property type="molecule type" value="Genomic_DNA"/>
</dbReference>
<feature type="compositionally biased region" description="Polar residues" evidence="1">
    <location>
        <begin position="224"/>
        <end position="251"/>
    </location>
</feature>
<dbReference type="STRING" id="106549.A0A540N952"/>
<feature type="compositionally biased region" description="Basic and acidic residues" evidence="1">
    <location>
        <begin position="278"/>
        <end position="289"/>
    </location>
</feature>
<name>A0A540N952_MALBA</name>
<dbReference type="PANTHER" id="PTHR35992">
    <property type="entry name" value="CYTOMATRIX PROTEIN-LIKE PROTEIN"/>
    <property type="match status" value="1"/>
</dbReference>
<gene>
    <name evidence="2" type="ORF">C1H46_006908</name>
</gene>
<evidence type="ECO:0000256" key="1">
    <source>
        <dbReference type="SAM" id="MobiDB-lite"/>
    </source>
</evidence>
<dbReference type="AlphaFoldDB" id="A0A540N952"/>
<dbReference type="PANTHER" id="PTHR35992:SF1">
    <property type="entry name" value="CYTOMATRIX PROTEIN-LIKE PROTEIN"/>
    <property type="match status" value="1"/>
</dbReference>
<reference evidence="2 3" key="1">
    <citation type="journal article" date="2019" name="G3 (Bethesda)">
        <title>Sequencing of a Wild Apple (Malus baccata) Genome Unravels the Differences Between Cultivated and Wild Apple Species Regarding Disease Resistance and Cold Tolerance.</title>
        <authorList>
            <person name="Chen X."/>
        </authorList>
    </citation>
    <scope>NUCLEOTIDE SEQUENCE [LARGE SCALE GENOMIC DNA]</scope>
    <source>
        <strain evidence="3">cv. Shandingzi</strain>
        <tissue evidence="2">Leaves</tissue>
    </source>
</reference>
<comment type="caution">
    <text evidence="2">The sequence shown here is derived from an EMBL/GenBank/DDBJ whole genome shotgun (WGS) entry which is preliminary data.</text>
</comment>
<keyword evidence="3" id="KW-1185">Reference proteome</keyword>